<proteinExistence type="predicted"/>
<feature type="chain" id="PRO_5043922694" description="Secreted protein" evidence="1">
    <location>
        <begin position="23"/>
        <end position="260"/>
    </location>
</feature>
<reference evidence="2" key="2">
    <citation type="submission" date="2023-05" db="EMBL/GenBank/DDBJ databases">
        <authorList>
            <consortium name="Lawrence Berkeley National Laboratory"/>
            <person name="Steindorff A."/>
            <person name="Hensen N."/>
            <person name="Bonometti L."/>
            <person name="Westerberg I."/>
            <person name="Brannstrom I.O."/>
            <person name="Guillou S."/>
            <person name="Cros-Aarteil S."/>
            <person name="Calhoun S."/>
            <person name="Haridas S."/>
            <person name="Kuo A."/>
            <person name="Mondo S."/>
            <person name="Pangilinan J."/>
            <person name="Riley R."/>
            <person name="Labutti K."/>
            <person name="Andreopoulos B."/>
            <person name="Lipzen A."/>
            <person name="Chen C."/>
            <person name="Yanf M."/>
            <person name="Daum C."/>
            <person name="Ng V."/>
            <person name="Clum A."/>
            <person name="Ohm R."/>
            <person name="Martin F."/>
            <person name="Silar P."/>
            <person name="Natvig D."/>
            <person name="Lalanne C."/>
            <person name="Gautier V."/>
            <person name="Ament-Velasquez S.L."/>
            <person name="Kruys A."/>
            <person name="Hutchinson M.I."/>
            <person name="Powell A.J."/>
            <person name="Barry K."/>
            <person name="Miller A.N."/>
            <person name="Grigoriev I.V."/>
            <person name="Debuchy R."/>
            <person name="Gladieux P."/>
            <person name="Thoren M.H."/>
            <person name="Johannesson H."/>
        </authorList>
    </citation>
    <scope>NUCLEOTIDE SEQUENCE</scope>
    <source>
        <strain evidence="2">PSN243</strain>
    </source>
</reference>
<dbReference type="Proteomes" id="UP001321760">
    <property type="component" value="Unassembled WGS sequence"/>
</dbReference>
<accession>A0AAV9GYQ5</accession>
<comment type="caution">
    <text evidence="2">The sequence shown here is derived from an EMBL/GenBank/DDBJ whole genome shotgun (WGS) entry which is preliminary data.</text>
</comment>
<name>A0AAV9GYQ5_9PEZI</name>
<evidence type="ECO:0008006" key="4">
    <source>
        <dbReference type="Google" id="ProtNLM"/>
    </source>
</evidence>
<protein>
    <recommendedName>
        <fullName evidence="4">Secreted protein</fullName>
    </recommendedName>
</protein>
<keyword evidence="1" id="KW-0732">Signal</keyword>
<dbReference type="EMBL" id="MU865920">
    <property type="protein sequence ID" value="KAK4453513.1"/>
    <property type="molecule type" value="Genomic_DNA"/>
</dbReference>
<sequence>MMSGMMRSTSIWASCRVAVSLASSSCAIGTLNSCMSRTSLMRTVFMLSGPIQLVTFFSAQRAALRDSSGGNTWSLPYLQSATISNARSMGRYRFLLGLRLDRDLCLIASSIETKCSGAKPQALWTSTSFTRPHSSYTKPYIPAKVISGSKSYTAHDIGRFLALDRGIYLTMTGPLEPHRRQKWTSKKSDQRSSRRRITYTQARSIGCPSSSSTAAILSRHNCVNRGRSPQVGMYVSGPATCLWTATAVLTAACFTATLTT</sequence>
<dbReference type="AlphaFoldDB" id="A0AAV9GYQ5"/>
<reference evidence="2" key="1">
    <citation type="journal article" date="2023" name="Mol. Phylogenet. Evol.">
        <title>Genome-scale phylogeny and comparative genomics of the fungal order Sordariales.</title>
        <authorList>
            <person name="Hensen N."/>
            <person name="Bonometti L."/>
            <person name="Westerberg I."/>
            <person name="Brannstrom I.O."/>
            <person name="Guillou S."/>
            <person name="Cros-Aarteil S."/>
            <person name="Calhoun S."/>
            <person name="Haridas S."/>
            <person name="Kuo A."/>
            <person name="Mondo S."/>
            <person name="Pangilinan J."/>
            <person name="Riley R."/>
            <person name="LaButti K."/>
            <person name="Andreopoulos B."/>
            <person name="Lipzen A."/>
            <person name="Chen C."/>
            <person name="Yan M."/>
            <person name="Daum C."/>
            <person name="Ng V."/>
            <person name="Clum A."/>
            <person name="Steindorff A."/>
            <person name="Ohm R.A."/>
            <person name="Martin F."/>
            <person name="Silar P."/>
            <person name="Natvig D.O."/>
            <person name="Lalanne C."/>
            <person name="Gautier V."/>
            <person name="Ament-Velasquez S.L."/>
            <person name="Kruys A."/>
            <person name="Hutchinson M.I."/>
            <person name="Powell A.J."/>
            <person name="Barry K."/>
            <person name="Miller A.N."/>
            <person name="Grigoriev I.V."/>
            <person name="Debuchy R."/>
            <person name="Gladieux P."/>
            <person name="Hiltunen Thoren M."/>
            <person name="Johannesson H."/>
        </authorList>
    </citation>
    <scope>NUCLEOTIDE SEQUENCE</scope>
    <source>
        <strain evidence="2">PSN243</strain>
    </source>
</reference>
<gene>
    <name evidence="2" type="ORF">QBC34DRAFT_208771</name>
</gene>
<keyword evidence="3" id="KW-1185">Reference proteome</keyword>
<feature type="signal peptide" evidence="1">
    <location>
        <begin position="1"/>
        <end position="22"/>
    </location>
</feature>
<evidence type="ECO:0000313" key="3">
    <source>
        <dbReference type="Proteomes" id="UP001321760"/>
    </source>
</evidence>
<organism evidence="2 3">
    <name type="scientific">Podospora aff. communis PSN243</name>
    <dbReference type="NCBI Taxonomy" id="3040156"/>
    <lineage>
        <taxon>Eukaryota</taxon>
        <taxon>Fungi</taxon>
        <taxon>Dikarya</taxon>
        <taxon>Ascomycota</taxon>
        <taxon>Pezizomycotina</taxon>
        <taxon>Sordariomycetes</taxon>
        <taxon>Sordariomycetidae</taxon>
        <taxon>Sordariales</taxon>
        <taxon>Podosporaceae</taxon>
        <taxon>Podospora</taxon>
    </lineage>
</organism>
<evidence type="ECO:0000313" key="2">
    <source>
        <dbReference type="EMBL" id="KAK4453513.1"/>
    </source>
</evidence>
<evidence type="ECO:0000256" key="1">
    <source>
        <dbReference type="SAM" id="SignalP"/>
    </source>
</evidence>